<dbReference type="InParanoid" id="A0A6P9AAT1"/>
<dbReference type="InterPro" id="IPR003347">
    <property type="entry name" value="JmjC_dom"/>
</dbReference>
<dbReference type="SMART" id="SM00558">
    <property type="entry name" value="JmjC"/>
    <property type="match status" value="1"/>
</dbReference>
<dbReference type="Proteomes" id="UP000515158">
    <property type="component" value="Unplaced"/>
</dbReference>
<reference evidence="3" key="1">
    <citation type="submission" date="2025-08" db="UniProtKB">
        <authorList>
            <consortium name="RefSeq"/>
        </authorList>
    </citation>
    <scope>IDENTIFICATION</scope>
    <source>
        <tissue evidence="3">Total insect</tissue>
    </source>
</reference>
<dbReference type="OrthoDB" id="8193563at2759"/>
<evidence type="ECO:0000259" key="1">
    <source>
        <dbReference type="PROSITE" id="PS51184"/>
    </source>
</evidence>
<evidence type="ECO:0000313" key="3">
    <source>
        <dbReference type="RefSeq" id="XP_034255173.1"/>
    </source>
</evidence>
<keyword evidence="2" id="KW-1185">Reference proteome</keyword>
<evidence type="ECO:0000313" key="2">
    <source>
        <dbReference type="Proteomes" id="UP000515158"/>
    </source>
</evidence>
<name>A0A6P9AAT1_THRPL</name>
<dbReference type="GeneID" id="117653540"/>
<accession>A0A6P9AAT1</accession>
<dbReference type="RefSeq" id="XP_034255173.1">
    <property type="nucleotide sequence ID" value="XM_034399282.1"/>
</dbReference>
<dbReference type="GO" id="GO:0010468">
    <property type="term" value="P:regulation of gene expression"/>
    <property type="evidence" value="ECO:0007669"/>
    <property type="project" value="TreeGrafter"/>
</dbReference>
<dbReference type="PANTHER" id="PTHR10694">
    <property type="entry name" value="LYSINE-SPECIFIC DEMETHYLASE"/>
    <property type="match status" value="1"/>
</dbReference>
<dbReference type="SUPFAM" id="SSF51197">
    <property type="entry name" value="Clavaminate synthase-like"/>
    <property type="match status" value="1"/>
</dbReference>
<dbReference type="GO" id="GO:0005634">
    <property type="term" value="C:nucleus"/>
    <property type="evidence" value="ECO:0007669"/>
    <property type="project" value="TreeGrafter"/>
</dbReference>
<dbReference type="GO" id="GO:0051864">
    <property type="term" value="F:histone H3K36 demethylase activity"/>
    <property type="evidence" value="ECO:0007669"/>
    <property type="project" value="TreeGrafter"/>
</dbReference>
<dbReference type="GO" id="GO:0000785">
    <property type="term" value="C:chromatin"/>
    <property type="evidence" value="ECO:0007669"/>
    <property type="project" value="TreeGrafter"/>
</dbReference>
<feature type="domain" description="JmjC" evidence="1">
    <location>
        <begin position="257"/>
        <end position="425"/>
    </location>
</feature>
<proteinExistence type="predicted"/>
<dbReference type="GO" id="GO:0032454">
    <property type="term" value="F:histone H3K9 demethylase activity"/>
    <property type="evidence" value="ECO:0007669"/>
    <property type="project" value="TreeGrafter"/>
</dbReference>
<protein>
    <submittedName>
        <fullName evidence="3">Uncharacterized protein LOC117653540</fullName>
    </submittedName>
</protein>
<dbReference type="PANTHER" id="PTHR10694:SF7">
    <property type="entry name" value="[HISTONE H3]-TRIMETHYL-L-LYSINE(9) DEMETHYLASE"/>
    <property type="match status" value="1"/>
</dbReference>
<sequence>MDMTANDITVVQFTDSELLDLPNHVDSLLKSNGHFKDDGVLLFNMCEKSGGGTSLLDLLNKYSVDLQEVKKVNPICLPKCDDFYGHITIGHNDLNVEEKSEALALFLNPLSYSVSPENCCLSVLNGLGSEELLNHFFLKELRANSETPPQYQRPSNVTTLKQRATRTRNKRIKFEEAFRSLPSDKSRCAKLLEELRSSHKKNEKDSVVFCTCWKCVYSESVLKVTEDGETVEDPVATAKYYQGKGFFYANGIEVGADNVNMISGSFSLSFLNVLSLTSHLDHFYPGVNSPFLYFGGPHSFFPVHVEDLSLFSINFLHHGHPKLWVIIPPTSVAKLHFFLSREFTSPTQGSCHNLLRHKYHLPTPNWLKRNGIPFKVVIQRQGQGVVVTPNAAHFGFNLGYNIAEAANFGTVSWIPYGIVSTTCTCLLHQAHPDLELLVQTFQPDMLSAYRNQRIPCVDNDPNFYKSIVCNTIWKEACDEGCDATATLQDESLQRGGAAQVEAPVMYLIKCPKKPSKRKLIMCSLCDTTYEGGHKKRLLDHMKSVHPQPSADEKELMQKSLLEMFPERIPKMVKKECKKCGKPVARSMKAHQSSSACIKGDP</sequence>
<dbReference type="AlphaFoldDB" id="A0A6P9AAT1"/>
<dbReference type="Gene3D" id="2.60.120.650">
    <property type="entry name" value="Cupin"/>
    <property type="match status" value="1"/>
</dbReference>
<organism evidence="3">
    <name type="scientific">Thrips palmi</name>
    <name type="common">Melon thrips</name>
    <dbReference type="NCBI Taxonomy" id="161013"/>
    <lineage>
        <taxon>Eukaryota</taxon>
        <taxon>Metazoa</taxon>
        <taxon>Ecdysozoa</taxon>
        <taxon>Arthropoda</taxon>
        <taxon>Hexapoda</taxon>
        <taxon>Insecta</taxon>
        <taxon>Pterygota</taxon>
        <taxon>Neoptera</taxon>
        <taxon>Paraneoptera</taxon>
        <taxon>Thysanoptera</taxon>
        <taxon>Terebrantia</taxon>
        <taxon>Thripoidea</taxon>
        <taxon>Thripidae</taxon>
        <taxon>Thrips</taxon>
    </lineage>
</organism>
<dbReference type="Pfam" id="PF02373">
    <property type="entry name" value="JmjC"/>
    <property type="match status" value="1"/>
</dbReference>
<dbReference type="KEGG" id="tpal:117653540"/>
<dbReference type="PROSITE" id="PS51184">
    <property type="entry name" value="JMJC"/>
    <property type="match status" value="1"/>
</dbReference>
<gene>
    <name evidence="3" type="primary">LOC117653540</name>
</gene>